<evidence type="ECO:0000256" key="7">
    <source>
        <dbReference type="SAM" id="MobiDB-lite"/>
    </source>
</evidence>
<dbReference type="InterPro" id="IPR019576">
    <property type="entry name" value="Pyridoxamine_oxidase_dimer_C"/>
</dbReference>
<feature type="domain" description="Pyridoxamine 5'-phosphate oxidase N-terminal" evidence="8">
    <location>
        <begin position="4"/>
        <end position="98"/>
    </location>
</feature>
<dbReference type="Gene3D" id="2.30.110.10">
    <property type="entry name" value="Electron Transport, Fmn-binding Protein, Chain A"/>
    <property type="match status" value="1"/>
</dbReference>
<dbReference type="NCBIfam" id="TIGR00558">
    <property type="entry name" value="pdxH"/>
    <property type="match status" value="1"/>
</dbReference>
<comment type="similarity">
    <text evidence="2">Belongs to the pyridoxamine 5'-phosphate oxidase family.</text>
</comment>
<dbReference type="SUPFAM" id="SSF50475">
    <property type="entry name" value="FMN-binding split barrel"/>
    <property type="match status" value="1"/>
</dbReference>
<feature type="region of interest" description="Disordered" evidence="7">
    <location>
        <begin position="98"/>
        <end position="120"/>
    </location>
</feature>
<comment type="cofactor">
    <cofactor evidence="1">
        <name>FMN</name>
        <dbReference type="ChEBI" id="CHEBI:58210"/>
    </cofactor>
</comment>
<dbReference type="GO" id="GO:0010181">
    <property type="term" value="F:FMN binding"/>
    <property type="evidence" value="ECO:0007669"/>
    <property type="project" value="UniProtKB-UniRule"/>
</dbReference>
<dbReference type="PANTHER" id="PTHR10851">
    <property type="entry name" value="PYRIDOXINE-5-PHOSPHATE OXIDASE"/>
    <property type="match status" value="1"/>
</dbReference>
<name>A0A6J4RU90_9ACTN</name>
<evidence type="ECO:0000256" key="6">
    <source>
        <dbReference type="NCBIfam" id="TIGR00558"/>
    </source>
</evidence>
<dbReference type="InterPro" id="IPR012349">
    <property type="entry name" value="Split_barrel_FMN-bd"/>
</dbReference>
<evidence type="ECO:0000259" key="9">
    <source>
        <dbReference type="Pfam" id="PF10590"/>
    </source>
</evidence>
<organism evidence="10">
    <name type="scientific">uncultured Solirubrobacteraceae bacterium</name>
    <dbReference type="NCBI Taxonomy" id="1162706"/>
    <lineage>
        <taxon>Bacteria</taxon>
        <taxon>Bacillati</taxon>
        <taxon>Actinomycetota</taxon>
        <taxon>Thermoleophilia</taxon>
        <taxon>Solirubrobacterales</taxon>
        <taxon>Solirubrobacteraceae</taxon>
        <taxon>environmental samples</taxon>
    </lineage>
</organism>
<keyword evidence="3" id="KW-0285">Flavoprotein</keyword>
<evidence type="ECO:0000256" key="1">
    <source>
        <dbReference type="ARBA" id="ARBA00001917"/>
    </source>
</evidence>
<feature type="domain" description="Pyridoxine 5'-phosphate oxidase dimerisation C-terminal" evidence="9">
    <location>
        <begin position="118"/>
        <end position="158"/>
    </location>
</feature>
<sequence length="158" mass="17687">ATSAPNARIVLLKGFDERGFTFFTDTSSAKGVELARDPRVSVVFPWHELERSVRVLGNAQRLSDEEADAYFSSRPLGSQLSAAASSQSSVISSRSSLEEARATLAQEHPTAVPRPERWGGYRVTPESVEFWQGRPDRLHDRLRYRRSGDAWVVERLSP</sequence>
<accession>A0A6J4RU90</accession>
<gene>
    <name evidence="10" type="ORF">AVDCRST_MAG85-680</name>
</gene>
<dbReference type="AlphaFoldDB" id="A0A6J4RU90"/>
<proteinExistence type="inferred from homology"/>
<dbReference type="Pfam" id="PF01243">
    <property type="entry name" value="PNPOx_N"/>
    <property type="match status" value="1"/>
</dbReference>
<evidence type="ECO:0000256" key="2">
    <source>
        <dbReference type="ARBA" id="ARBA00007301"/>
    </source>
</evidence>
<dbReference type="Pfam" id="PF10590">
    <property type="entry name" value="PNP_phzG_C"/>
    <property type="match status" value="1"/>
</dbReference>
<evidence type="ECO:0000313" key="10">
    <source>
        <dbReference type="EMBL" id="CAA9481148.1"/>
    </source>
</evidence>
<feature type="non-terminal residue" evidence="10">
    <location>
        <position position="1"/>
    </location>
</feature>
<dbReference type="NCBIfam" id="NF004231">
    <property type="entry name" value="PRK05679.1"/>
    <property type="match status" value="1"/>
</dbReference>
<dbReference type="InterPro" id="IPR019740">
    <property type="entry name" value="Pyridox_Oxase_CS"/>
</dbReference>
<evidence type="ECO:0000256" key="3">
    <source>
        <dbReference type="ARBA" id="ARBA00022630"/>
    </source>
</evidence>
<dbReference type="PROSITE" id="PS01064">
    <property type="entry name" value="PYRIDOX_OXIDASE"/>
    <property type="match status" value="1"/>
</dbReference>
<dbReference type="GO" id="GO:0004733">
    <property type="term" value="F:pyridoxamine phosphate oxidase activity"/>
    <property type="evidence" value="ECO:0007669"/>
    <property type="project" value="UniProtKB-UniRule"/>
</dbReference>
<evidence type="ECO:0000256" key="5">
    <source>
        <dbReference type="ARBA" id="ARBA00023002"/>
    </source>
</evidence>
<keyword evidence="5 10" id="KW-0560">Oxidoreductase</keyword>
<evidence type="ECO:0000259" key="8">
    <source>
        <dbReference type="Pfam" id="PF01243"/>
    </source>
</evidence>
<dbReference type="PANTHER" id="PTHR10851:SF0">
    <property type="entry name" value="PYRIDOXINE-5'-PHOSPHATE OXIDASE"/>
    <property type="match status" value="1"/>
</dbReference>
<evidence type="ECO:0000256" key="4">
    <source>
        <dbReference type="ARBA" id="ARBA00022643"/>
    </source>
</evidence>
<dbReference type="EMBL" id="CADCVT010000068">
    <property type="protein sequence ID" value="CAA9481148.1"/>
    <property type="molecule type" value="Genomic_DNA"/>
</dbReference>
<keyword evidence="4" id="KW-0288">FMN</keyword>
<reference evidence="10" key="1">
    <citation type="submission" date="2020-02" db="EMBL/GenBank/DDBJ databases">
        <authorList>
            <person name="Meier V. D."/>
        </authorList>
    </citation>
    <scope>NUCLEOTIDE SEQUENCE</scope>
    <source>
        <strain evidence="10">AVDCRST_MAG85</strain>
    </source>
</reference>
<dbReference type="InterPro" id="IPR011576">
    <property type="entry name" value="Pyridox_Oxase_N"/>
</dbReference>
<dbReference type="GO" id="GO:0008615">
    <property type="term" value="P:pyridoxine biosynthetic process"/>
    <property type="evidence" value="ECO:0007669"/>
    <property type="project" value="UniProtKB-UniRule"/>
</dbReference>
<protein>
    <recommendedName>
        <fullName evidence="6">Pyridoxamine 5'-phosphate oxidase</fullName>
        <ecNumber evidence="6">1.4.3.5</ecNumber>
    </recommendedName>
</protein>
<dbReference type="InterPro" id="IPR000659">
    <property type="entry name" value="Pyridox_Oxase"/>
</dbReference>
<dbReference type="EC" id="1.4.3.5" evidence="6"/>